<proteinExistence type="predicted"/>
<evidence type="ECO:0000313" key="2">
    <source>
        <dbReference type="Proteomes" id="UP001652626"/>
    </source>
</evidence>
<dbReference type="RefSeq" id="XP_026483248.2">
    <property type="nucleotide sequence ID" value="XM_026627463.2"/>
</dbReference>
<feature type="compositionally biased region" description="Low complexity" evidence="1">
    <location>
        <begin position="658"/>
        <end position="670"/>
    </location>
</feature>
<feature type="region of interest" description="Disordered" evidence="1">
    <location>
        <begin position="273"/>
        <end position="297"/>
    </location>
</feature>
<feature type="region of interest" description="Disordered" evidence="1">
    <location>
        <begin position="643"/>
        <end position="672"/>
    </location>
</feature>
<feature type="region of interest" description="Disordered" evidence="1">
    <location>
        <begin position="838"/>
        <end position="892"/>
    </location>
</feature>
<evidence type="ECO:0000256" key="1">
    <source>
        <dbReference type="SAM" id="MobiDB-lite"/>
    </source>
</evidence>
<feature type="compositionally biased region" description="Basic and acidic residues" evidence="1">
    <location>
        <begin position="568"/>
        <end position="584"/>
    </location>
</feature>
<dbReference type="Proteomes" id="UP001652626">
    <property type="component" value="Chromosome 22"/>
</dbReference>
<dbReference type="GeneID" id="113391486"/>
<protein>
    <submittedName>
        <fullName evidence="3">Uncharacterized protein LOC113391486 isoform X1</fullName>
    </submittedName>
</protein>
<name>A0A8B8HEN2_VANTA</name>
<reference evidence="3" key="1">
    <citation type="submission" date="2025-08" db="UniProtKB">
        <authorList>
            <consortium name="RefSeq"/>
        </authorList>
    </citation>
    <scope>IDENTIFICATION</scope>
    <source>
        <tissue evidence="3">Whole body</tissue>
    </source>
</reference>
<feature type="region of interest" description="Disordered" evidence="1">
    <location>
        <begin position="567"/>
        <end position="593"/>
    </location>
</feature>
<evidence type="ECO:0000313" key="3">
    <source>
        <dbReference type="RefSeq" id="XP_026483248.2"/>
    </source>
</evidence>
<gene>
    <name evidence="3" type="primary">LOC113391486</name>
</gene>
<feature type="compositionally biased region" description="Low complexity" evidence="1">
    <location>
        <begin position="967"/>
        <end position="984"/>
    </location>
</feature>
<feature type="region of interest" description="Disordered" evidence="1">
    <location>
        <begin position="935"/>
        <end position="997"/>
    </location>
</feature>
<keyword evidence="2" id="KW-1185">Reference proteome</keyword>
<feature type="compositionally biased region" description="Polar residues" evidence="1">
    <location>
        <begin position="797"/>
        <end position="806"/>
    </location>
</feature>
<dbReference type="OrthoDB" id="6347145at2759"/>
<feature type="compositionally biased region" description="Polar residues" evidence="1">
    <location>
        <begin position="646"/>
        <end position="657"/>
    </location>
</feature>
<accession>A0A8B8HEN2</accession>
<feature type="region of interest" description="Disordered" evidence="1">
    <location>
        <begin position="780"/>
        <end position="821"/>
    </location>
</feature>
<sequence length="997" mass="110831">MNQIDQNINKDMIDSDLIDVESLDFSDDQTWLYINPEDSGHKVDIVEYNLSCDWPIIEDEEYLQSERELYAILDNLLKNDVAMPDKHKFDSRTYVKPKKRMQRPSIQSIVEVTSSPHSMSLHQSHNQSFNQSANKYLTYNKYSNPLGPINPMIRLKTFNVDTNSDNSHVIKEYAMKRRSLAQDDDPQLEDLDVTLASDVSERLSSEHVPFKAINIDLSQPAHNIHNTFNKGMLNIMHESGSLNMYQSGESLMRMSPPSLVSSLVMENSGNFNAESLDSRKSISQRDSGLPTSVGRDSIDPMMTSMTLSILDEKDMSTSFLSQTTYPDNDSLMDSLPPSLVSSVNSSYVVSNTSKPKPDNVEPNIFSSATFTHLEQSERLLSARPRCQLYNSFTKRDSIKNSESYTKAREEACQIDTVKVLNENCDNTLGVPQSVRNLPKSKPNGEMSETITLHYSNNKFKRDSVAEKENVNAKFKCDDTFYKDMGMQKPIDSGKSSLNVTLDKQELNEIIQARQKLSLARKALPSDPEKPNQGDVSPIKTIQLPNQTITVPQKSMENASELLSRRRAMNYDKQDEERPARETPKRNATFKKVSPKASAMDTTVVYVNSDDNNMIDINSATLNLIDSSDRTLQQEEWGFQERAMVGSSESTGTDTCTFSSSSPPESVPESSADPRIQVASTPLMSFKKGAKNELLNLHTTISPIYDMLEDKSYTVAKAPSAGSDMERTYNMNATVINTATMVKKTSAKRDILAPKTSPEKKMSMPIPVQRSPPSRISPTEGGPYGVMAPPSAVPRKTSLPTSKLRQYSSHKELNRIPGPAPPARVLAGRSMLRRGVYASNPALSPTAPAPCAPPAHRKENDSERPTLPNPPALVRQGTETLRRERPQSQLVAPRDLRLSAVAARGVPVSLRNHYAPPPTTRPYSIAGSTTLRISRPTSVPLQKPAPVISPQVEQPRPATSSEPRMSGLPRPSRLPAPRRALRPPSVYSVAPAGEMDHY</sequence>
<organism evidence="2 3">
    <name type="scientific">Vanessa tameamea</name>
    <name type="common">Kamehameha butterfly</name>
    <dbReference type="NCBI Taxonomy" id="334116"/>
    <lineage>
        <taxon>Eukaryota</taxon>
        <taxon>Metazoa</taxon>
        <taxon>Ecdysozoa</taxon>
        <taxon>Arthropoda</taxon>
        <taxon>Hexapoda</taxon>
        <taxon>Insecta</taxon>
        <taxon>Pterygota</taxon>
        <taxon>Neoptera</taxon>
        <taxon>Endopterygota</taxon>
        <taxon>Lepidoptera</taxon>
        <taxon>Glossata</taxon>
        <taxon>Ditrysia</taxon>
        <taxon>Papilionoidea</taxon>
        <taxon>Nymphalidae</taxon>
        <taxon>Nymphalinae</taxon>
        <taxon>Vanessa</taxon>
    </lineage>
</organism>
<dbReference type="AlphaFoldDB" id="A0A8B8HEN2"/>
<feature type="region of interest" description="Disordered" evidence="1">
    <location>
        <begin position="756"/>
        <end position="775"/>
    </location>
</feature>